<dbReference type="SUPFAM" id="SSF50978">
    <property type="entry name" value="WD40 repeat-like"/>
    <property type="match status" value="1"/>
</dbReference>
<evidence type="ECO:0000256" key="3">
    <source>
        <dbReference type="ARBA" id="ARBA00023015"/>
    </source>
</evidence>
<keyword evidence="2" id="KW-0677">Repeat</keyword>
<keyword evidence="4" id="KW-0804">Transcription</keyword>
<dbReference type="EMBL" id="HE650827">
    <property type="protein sequence ID" value="CCF59223.1"/>
    <property type="molecule type" value="Genomic_DNA"/>
</dbReference>
<dbReference type="Pfam" id="PF00400">
    <property type="entry name" value="WD40"/>
    <property type="match status" value="1"/>
</dbReference>
<dbReference type="GO" id="GO:0005829">
    <property type="term" value="C:cytosol"/>
    <property type="evidence" value="ECO:0007669"/>
    <property type="project" value="EnsemblFungi"/>
</dbReference>
<dbReference type="STRING" id="1071382.H2AXX3"/>
<dbReference type="GO" id="GO:0031503">
    <property type="term" value="P:protein-containing complex localization"/>
    <property type="evidence" value="ECO:0007669"/>
    <property type="project" value="EnsemblFungi"/>
</dbReference>
<evidence type="ECO:0000256" key="2">
    <source>
        <dbReference type="ARBA" id="ARBA00022737"/>
    </source>
</evidence>
<dbReference type="FunCoup" id="H2AXX3">
    <property type="interactions" value="132"/>
</dbReference>
<evidence type="ECO:0000256" key="4">
    <source>
        <dbReference type="ARBA" id="ARBA00023163"/>
    </source>
</evidence>
<dbReference type="InterPro" id="IPR036322">
    <property type="entry name" value="WD40_repeat_dom_sf"/>
</dbReference>
<reference evidence="6 7" key="1">
    <citation type="journal article" date="2011" name="Proc. Natl. Acad. Sci. U.S.A.">
        <title>Evolutionary erosion of yeast sex chromosomes by mating-type switching accidents.</title>
        <authorList>
            <person name="Gordon J.L."/>
            <person name="Armisen D."/>
            <person name="Proux-Wera E."/>
            <person name="Oheigeartaigh S.S."/>
            <person name="Byrne K.P."/>
            <person name="Wolfe K.H."/>
        </authorList>
    </citation>
    <scope>NUCLEOTIDE SEQUENCE [LARGE SCALE GENOMIC DNA]</scope>
    <source>
        <strain evidence="7">ATCC 22294 / BCRC 22015 / CBS 2517 / CECT 1963 / NBRC 1671 / NRRL Y-8276</strain>
    </source>
</reference>
<keyword evidence="5" id="KW-0469">Meiosis</keyword>
<dbReference type="GO" id="GO:0045944">
    <property type="term" value="P:positive regulation of transcription by RNA polymerase II"/>
    <property type="evidence" value="ECO:0007669"/>
    <property type="project" value="EnsemblFungi"/>
</dbReference>
<keyword evidence="7" id="KW-1185">Reference proteome</keyword>
<sequence>MVRKPASSLYHHISSVKPTFMTRVDDVLHFAKTITFRSEIIPDKKKKTLTTSLLYSQGSDIYELECVLPLNSFYKDQPNGSGKIADENEEISIPNRKYGEAFKDIEDKKLSPNWVYSGETVSKISYLDSSDDSTIIAMSKNGSLAWFRDGIKVPIHIVQEMMGPMTSYAAIHSHVRPDDLAVSDFGLNVNLDTLVKSQSNGTEEDSILKIIDNSGKPGDILRTIKVPDTTVTHTVRFFDNYLFGTCSDDNTIRFWDTRTSEKPLFVLTQPKNGRITSFDTSQITGELFVTGTSTGVIKLWDVRAVENATTDLTYRQNGEDPIQNELVSLYHSGGDSVVDVQFSETSSSEFLTVGGTGNVYHWDMEYFFSRNDDDNEKGNAKDNSNVPAPEELQGQCLKFFHTGGSRRSMAQFGKKNTVAWHPIVDNLIGTVDVDSLVSVYKPFTLSEFDL</sequence>
<dbReference type="GeneID" id="13887203"/>
<gene>
    <name evidence="6" type="primary">KAFR0G01890</name>
    <name evidence="6" type="ORF">KAFR_0G01890</name>
</gene>
<evidence type="ECO:0000313" key="6">
    <source>
        <dbReference type="EMBL" id="CCF59223.1"/>
    </source>
</evidence>
<dbReference type="OrthoDB" id="427795at2759"/>
<dbReference type="InterPro" id="IPR050459">
    <property type="entry name" value="WD_repeat_RBAP46/RBAP48/MSI1"/>
</dbReference>
<dbReference type="GO" id="GO:0000981">
    <property type="term" value="F:DNA-binding transcription factor activity, RNA polymerase II-specific"/>
    <property type="evidence" value="ECO:0007669"/>
    <property type="project" value="EnsemblFungi"/>
</dbReference>
<keyword evidence="3" id="KW-0805">Transcription regulation</keyword>
<dbReference type="SMART" id="SM00320">
    <property type="entry name" value="WD40"/>
    <property type="match status" value="4"/>
</dbReference>
<dbReference type="InterPro" id="IPR015943">
    <property type="entry name" value="WD40/YVTN_repeat-like_dom_sf"/>
</dbReference>
<dbReference type="Proteomes" id="UP000005220">
    <property type="component" value="Chromosome 7"/>
</dbReference>
<name>H2AXX3_KAZAF</name>
<dbReference type="PANTHER" id="PTHR22850">
    <property type="entry name" value="WD40 REPEAT FAMILY"/>
    <property type="match status" value="1"/>
</dbReference>
<proteinExistence type="predicted"/>
<accession>H2AXX3</accession>
<organism evidence="6 7">
    <name type="scientific">Kazachstania africana (strain ATCC 22294 / BCRC 22015 / CBS 2517 / CECT 1963 / NBRC 1671 / NRRL Y-8276)</name>
    <name type="common">Yeast</name>
    <name type="synonym">Kluyveromyces africanus</name>
    <dbReference type="NCBI Taxonomy" id="1071382"/>
    <lineage>
        <taxon>Eukaryota</taxon>
        <taxon>Fungi</taxon>
        <taxon>Dikarya</taxon>
        <taxon>Ascomycota</taxon>
        <taxon>Saccharomycotina</taxon>
        <taxon>Saccharomycetes</taxon>
        <taxon>Saccharomycetales</taxon>
        <taxon>Saccharomycetaceae</taxon>
        <taxon>Kazachstania</taxon>
    </lineage>
</organism>
<dbReference type="eggNOG" id="ENOG502QSEV">
    <property type="taxonomic scope" value="Eukaryota"/>
</dbReference>
<evidence type="ECO:0000256" key="1">
    <source>
        <dbReference type="ARBA" id="ARBA00022574"/>
    </source>
</evidence>
<dbReference type="RefSeq" id="XP_003958358.1">
    <property type="nucleotide sequence ID" value="XM_003958309.1"/>
</dbReference>
<dbReference type="KEGG" id="kaf:KAFR_0G01890"/>
<dbReference type="FunFam" id="2.130.10.10:FF:000523">
    <property type="entry name" value="Transcriptional modulator"/>
    <property type="match status" value="1"/>
</dbReference>
<evidence type="ECO:0000256" key="5">
    <source>
        <dbReference type="ARBA" id="ARBA00023254"/>
    </source>
</evidence>
<dbReference type="GO" id="GO:0000122">
    <property type="term" value="P:negative regulation of transcription by RNA polymerase II"/>
    <property type="evidence" value="ECO:0007669"/>
    <property type="project" value="EnsemblFungi"/>
</dbReference>
<dbReference type="GO" id="GO:0003714">
    <property type="term" value="F:transcription corepressor activity"/>
    <property type="evidence" value="ECO:0007669"/>
    <property type="project" value="EnsemblFungi"/>
</dbReference>
<dbReference type="GO" id="GO:0061186">
    <property type="term" value="P:negative regulation of silent mating-type cassette heterochromatin formation"/>
    <property type="evidence" value="ECO:0007669"/>
    <property type="project" value="EnsemblFungi"/>
</dbReference>
<dbReference type="HOGENOM" id="CLU_036523_0_0_1"/>
<protein>
    <submittedName>
        <fullName evidence="6">Uncharacterized protein</fullName>
    </submittedName>
</protein>
<dbReference type="GO" id="GO:0005634">
    <property type="term" value="C:nucleus"/>
    <property type="evidence" value="ECO:0007669"/>
    <property type="project" value="EnsemblFungi"/>
</dbReference>
<dbReference type="InParanoid" id="H2AXX3"/>
<evidence type="ECO:0000313" key="7">
    <source>
        <dbReference type="Proteomes" id="UP000005220"/>
    </source>
</evidence>
<dbReference type="AlphaFoldDB" id="H2AXX3"/>
<dbReference type="Gene3D" id="2.130.10.10">
    <property type="entry name" value="YVTN repeat-like/Quinoprotein amine dehydrogenase"/>
    <property type="match status" value="1"/>
</dbReference>
<dbReference type="InterPro" id="IPR001680">
    <property type="entry name" value="WD40_rpt"/>
</dbReference>
<dbReference type="GO" id="GO:0006974">
    <property type="term" value="P:DNA damage response"/>
    <property type="evidence" value="ECO:0007669"/>
    <property type="project" value="EnsemblFungi"/>
</dbReference>
<keyword evidence="1" id="KW-0853">WD repeat</keyword>
<dbReference type="GO" id="GO:0051321">
    <property type="term" value="P:meiotic cell cycle"/>
    <property type="evidence" value="ECO:0007669"/>
    <property type="project" value="UniProtKB-KW"/>
</dbReference>